<protein>
    <submittedName>
        <fullName evidence="1">HEAT repeat domain-containing protein</fullName>
    </submittedName>
</protein>
<dbReference type="Pfam" id="PF08713">
    <property type="entry name" value="DNA_alkylation"/>
    <property type="match status" value="1"/>
</dbReference>
<dbReference type="InterPro" id="IPR016024">
    <property type="entry name" value="ARM-type_fold"/>
</dbReference>
<organism evidence="1 2">
    <name type="scientific">Dyadobacter subterraneus</name>
    <dbReference type="NCBI Taxonomy" id="2773304"/>
    <lineage>
        <taxon>Bacteria</taxon>
        <taxon>Pseudomonadati</taxon>
        <taxon>Bacteroidota</taxon>
        <taxon>Cytophagia</taxon>
        <taxon>Cytophagales</taxon>
        <taxon>Spirosomataceae</taxon>
        <taxon>Dyadobacter</taxon>
    </lineage>
</organism>
<dbReference type="Gene3D" id="1.25.40.290">
    <property type="entry name" value="ARM repeat domains"/>
    <property type="match status" value="1"/>
</dbReference>
<keyword evidence="2" id="KW-1185">Reference proteome</keyword>
<evidence type="ECO:0000313" key="2">
    <source>
        <dbReference type="Proteomes" id="UP000634134"/>
    </source>
</evidence>
<dbReference type="EMBL" id="JACYGY010000001">
    <property type="protein sequence ID" value="MBE9460645.1"/>
    <property type="molecule type" value="Genomic_DNA"/>
</dbReference>
<name>A0ABR9W5D6_9BACT</name>
<evidence type="ECO:0000313" key="1">
    <source>
        <dbReference type="EMBL" id="MBE9460645.1"/>
    </source>
</evidence>
<sequence length="205" mass="23676">MTLDTNLTTLLSHLTKTEHGFKHIISAGDDLIKDENLNHFEIAQELIKHESYQGRMLGTYLFGALCAENISALKILKTQVSKDENWRVQEMLAKAFDYYAKQIGYKSALPEIENWLSDENPNVVRAVIEGLRIWTSRPCFKENPEIAIQLISQHNQNESEYVRKSVGNALRDISRKFPDLVKRKTAEWNLEDKRIAFTSKLILKK</sequence>
<proteinExistence type="predicted"/>
<reference evidence="2" key="1">
    <citation type="submission" date="2023-07" db="EMBL/GenBank/DDBJ databases">
        <title>Dyadobacter sp. nov 'subterranea' isolated from contaminted grondwater.</title>
        <authorList>
            <person name="Szabo I."/>
            <person name="Al-Omari J."/>
            <person name="Szerdahelyi S.G."/>
            <person name="Rado J."/>
        </authorList>
    </citation>
    <scope>NUCLEOTIDE SEQUENCE [LARGE SCALE GENOMIC DNA]</scope>
    <source>
        <strain evidence="2">UP-52</strain>
    </source>
</reference>
<dbReference type="Proteomes" id="UP000634134">
    <property type="component" value="Unassembled WGS sequence"/>
</dbReference>
<dbReference type="InterPro" id="IPR014825">
    <property type="entry name" value="DNA_alkylation"/>
</dbReference>
<dbReference type="Gene3D" id="1.10.1240.70">
    <property type="match status" value="1"/>
</dbReference>
<dbReference type="SUPFAM" id="SSF48371">
    <property type="entry name" value="ARM repeat"/>
    <property type="match status" value="1"/>
</dbReference>
<gene>
    <name evidence="1" type="ORF">IEE83_02010</name>
</gene>
<accession>A0ABR9W5D6</accession>
<comment type="caution">
    <text evidence="1">The sequence shown here is derived from an EMBL/GenBank/DDBJ whole genome shotgun (WGS) entry which is preliminary data.</text>
</comment>